<feature type="region of interest" description="Disordered" evidence="1">
    <location>
        <begin position="21"/>
        <end position="51"/>
    </location>
</feature>
<evidence type="ECO:0000256" key="1">
    <source>
        <dbReference type="SAM" id="MobiDB-lite"/>
    </source>
</evidence>
<dbReference type="EMBL" id="CM000781">
    <property type="protein sequence ID" value="AQK75363.1"/>
    <property type="molecule type" value="Genomic_DNA"/>
</dbReference>
<dbReference type="InParanoid" id="A0A1D6HLV5"/>
<feature type="region of interest" description="Disordered" evidence="1">
    <location>
        <begin position="175"/>
        <end position="196"/>
    </location>
</feature>
<gene>
    <name evidence="2" type="ORF">ZEAMMB73_Zm00001d018257</name>
</gene>
<sequence>MAPAAEALSLSRQHRAAAVTYHGALPRRARRDDGGRVPEDGTDDRRAEEEARRWHCARTLRGDDAHGGEDGVPGRPAGACVHGAVRAKMEKYAAKKSAAQAKEKRAVWEWDYESFVDVSWRVMLGRARAAVGCGARGAVVHAAPRRAGTVPAAVPADAVGLRVQHGADRALLPMARGPLGGGGRRPPAAQRGAHREVPVPGEQRLRGDVRQHVQGPHTGLLHQRVRAPPHHGPKAVVSSEH</sequence>
<proteinExistence type="predicted"/>
<feature type="region of interest" description="Disordered" evidence="1">
    <location>
        <begin position="217"/>
        <end position="241"/>
    </location>
</feature>
<organism evidence="2">
    <name type="scientific">Zea mays</name>
    <name type="common">Maize</name>
    <dbReference type="NCBI Taxonomy" id="4577"/>
    <lineage>
        <taxon>Eukaryota</taxon>
        <taxon>Viridiplantae</taxon>
        <taxon>Streptophyta</taxon>
        <taxon>Embryophyta</taxon>
        <taxon>Tracheophyta</taxon>
        <taxon>Spermatophyta</taxon>
        <taxon>Magnoliopsida</taxon>
        <taxon>Liliopsida</taxon>
        <taxon>Poales</taxon>
        <taxon>Poaceae</taxon>
        <taxon>PACMAD clade</taxon>
        <taxon>Panicoideae</taxon>
        <taxon>Andropogonodae</taxon>
        <taxon>Andropogoneae</taxon>
        <taxon>Tripsacinae</taxon>
        <taxon>Zea</taxon>
    </lineage>
</organism>
<feature type="compositionally biased region" description="Basic and acidic residues" evidence="1">
    <location>
        <begin position="30"/>
        <end position="51"/>
    </location>
</feature>
<protein>
    <submittedName>
        <fullName evidence="2">Uncharacterized protein</fullName>
    </submittedName>
</protein>
<feature type="compositionally biased region" description="Basic residues" evidence="1">
    <location>
        <begin position="223"/>
        <end position="233"/>
    </location>
</feature>
<dbReference type="AlphaFoldDB" id="A0A1D6HLV5"/>
<accession>A0A1D6HLV5</accession>
<evidence type="ECO:0000313" key="2">
    <source>
        <dbReference type="EMBL" id="AQK75363.1"/>
    </source>
</evidence>
<dbReference type="IntAct" id="A0A1D6HLV5">
    <property type="interactions" value="4"/>
</dbReference>
<name>A0A1D6HLV5_MAIZE</name>
<reference evidence="2" key="1">
    <citation type="submission" date="2015-12" db="EMBL/GenBank/DDBJ databases">
        <title>Update maize B73 reference genome by single molecule sequencing technologies.</title>
        <authorList>
            <consortium name="Maize Genome Sequencing Project"/>
            <person name="Ware D."/>
        </authorList>
    </citation>
    <scope>NUCLEOTIDE SEQUENCE</scope>
    <source>
        <tissue evidence="2">Seedling</tissue>
    </source>
</reference>